<evidence type="ECO:0000313" key="2">
    <source>
        <dbReference type="Proteomes" id="UP000035489"/>
    </source>
</evidence>
<name>A0A0H1R530_9HYPH</name>
<gene>
    <name evidence="1" type="ORF">AA309_26555</name>
</gene>
<dbReference type="STRING" id="1225564.AA309_26555"/>
<dbReference type="AlphaFoldDB" id="A0A0H1R530"/>
<accession>A0A0H1R530</accession>
<keyword evidence="2" id="KW-1185">Reference proteome</keyword>
<comment type="caution">
    <text evidence="1">The sequence shown here is derived from an EMBL/GenBank/DDBJ whole genome shotgun (WGS) entry which is preliminary data.</text>
</comment>
<proteinExistence type="predicted"/>
<protein>
    <submittedName>
        <fullName evidence="1">Uncharacterized protein</fullName>
    </submittedName>
</protein>
<evidence type="ECO:0000313" key="1">
    <source>
        <dbReference type="EMBL" id="KLK90295.1"/>
    </source>
</evidence>
<reference evidence="1 2" key="1">
    <citation type="submission" date="2015-05" db="EMBL/GenBank/DDBJ databases">
        <title>Draft genome sequence of Microvirga vignae strain BR3299, a novel nitrogen fixing bacteria isolated from Brazil semi-aired region.</title>
        <authorList>
            <person name="Zilli J.E."/>
            <person name="Passos S.R."/>
            <person name="Leite J."/>
            <person name="Baldani J.I."/>
            <person name="Xavier G.R."/>
            <person name="Rumjaneck N.G."/>
            <person name="Simoes-Araujo J.L."/>
        </authorList>
    </citation>
    <scope>NUCLEOTIDE SEQUENCE [LARGE SCALE GENOMIC DNA]</scope>
    <source>
        <strain evidence="1 2">BR3299</strain>
    </source>
</reference>
<dbReference type="Proteomes" id="UP000035489">
    <property type="component" value="Unassembled WGS sequence"/>
</dbReference>
<dbReference type="RefSeq" id="WP_047192037.1">
    <property type="nucleotide sequence ID" value="NZ_LCYG01000089.1"/>
</dbReference>
<dbReference type="OrthoDB" id="7916728at2"/>
<dbReference type="PATRIC" id="fig|1225564.3.peg.6903"/>
<organism evidence="1 2">
    <name type="scientific">Microvirga vignae</name>
    <dbReference type="NCBI Taxonomy" id="1225564"/>
    <lineage>
        <taxon>Bacteria</taxon>
        <taxon>Pseudomonadati</taxon>
        <taxon>Pseudomonadota</taxon>
        <taxon>Alphaproteobacteria</taxon>
        <taxon>Hyphomicrobiales</taxon>
        <taxon>Methylobacteriaceae</taxon>
        <taxon>Microvirga</taxon>
    </lineage>
</organism>
<dbReference type="EMBL" id="LCYG01000089">
    <property type="protein sequence ID" value="KLK90295.1"/>
    <property type="molecule type" value="Genomic_DNA"/>
</dbReference>
<sequence length="114" mass="13314">MSDDKSTPVLVRLAPDQIKAVDAWRRQQSEIPTRPEAIRRLMELGLQPGTGESIEQAFKRWWRELCEDDDTPEALKQLDLSDSEIADWFSNAVLHEWESRARELARKKPTKKNR</sequence>